<keyword evidence="1" id="KW-0378">Hydrolase</keyword>
<dbReference type="GO" id="GO:0000338">
    <property type="term" value="P:protein deneddylation"/>
    <property type="evidence" value="ECO:0007669"/>
    <property type="project" value="TreeGrafter"/>
</dbReference>
<protein>
    <recommendedName>
        <fullName evidence="5">Ubiquitin-like protease family profile domain-containing protein</fullName>
    </recommendedName>
</protein>
<dbReference type="Proteomes" id="UP000468531">
    <property type="component" value="Unassembled WGS sequence"/>
</dbReference>
<dbReference type="PANTHER" id="PTHR46468:SF1">
    <property type="entry name" value="SENTRIN-SPECIFIC PROTEASE 8"/>
    <property type="match status" value="1"/>
</dbReference>
<evidence type="ECO:0000313" key="4">
    <source>
        <dbReference type="Proteomes" id="UP000468531"/>
    </source>
</evidence>
<dbReference type="InterPro" id="IPR038765">
    <property type="entry name" value="Papain-like_cys_pep_sf"/>
</dbReference>
<dbReference type="InterPro" id="IPR044613">
    <property type="entry name" value="Nep1/2-like"/>
</dbReference>
<dbReference type="GO" id="GO:0008234">
    <property type="term" value="F:cysteine-type peptidase activity"/>
    <property type="evidence" value="ECO:0007669"/>
    <property type="project" value="UniProtKB-KW"/>
</dbReference>
<evidence type="ECO:0000256" key="2">
    <source>
        <dbReference type="SAM" id="MobiDB-lite"/>
    </source>
</evidence>
<comment type="caution">
    <text evidence="3">The sequence shown here is derived from an EMBL/GenBank/DDBJ whole genome shotgun (WGS) entry which is preliminary data.</text>
</comment>
<sequence length="170" mass="18482">MVPATPSSVETRSSDVERGVEALIDLLSQELRDEGQLAPSRTPTDAGTEGVTPTTSVDGHSGQRLGLTEWLQDEHIAADYALVEEELYWNNPDLARQTGFVQPAQAKLLRLVPSESDRLQILLPIFNEDDTDVANFLFVPVNDAGVGGGGSHWSLLLVDWRADSRGCLSL</sequence>
<accession>A0A6P1B6K6</accession>
<dbReference type="SUPFAM" id="SSF54001">
    <property type="entry name" value="Cysteine proteinases"/>
    <property type="match status" value="1"/>
</dbReference>
<keyword evidence="1" id="KW-0788">Thiol protease</keyword>
<feature type="region of interest" description="Disordered" evidence="2">
    <location>
        <begin position="32"/>
        <end position="63"/>
    </location>
</feature>
<dbReference type="RefSeq" id="WP_163149273.1">
    <property type="nucleotide sequence ID" value="NZ_VKHP01000001.1"/>
</dbReference>
<keyword evidence="1" id="KW-0645">Protease</keyword>
<dbReference type="AlphaFoldDB" id="A0A6P1B6K6"/>
<dbReference type="PANTHER" id="PTHR46468">
    <property type="entry name" value="SENTRIN-SPECIFIC PROTEASE 8"/>
    <property type="match status" value="1"/>
</dbReference>
<evidence type="ECO:0000313" key="3">
    <source>
        <dbReference type="EMBL" id="NEU94288.1"/>
    </source>
</evidence>
<evidence type="ECO:0008006" key="5">
    <source>
        <dbReference type="Google" id="ProtNLM"/>
    </source>
</evidence>
<reference evidence="3 4" key="1">
    <citation type="journal article" date="2020" name="Arch. Microbiol.">
        <title>Bradyrhizobium uaiense sp. nov., a new highly efficient cowpea symbiont.</title>
        <authorList>
            <person name="Cabral Michel D."/>
            <person name="Azarias Guimaraes A."/>
            <person name="Martins da Costa E."/>
            <person name="Soares de Carvalho T."/>
            <person name="Balsanelli E."/>
            <person name="Willems A."/>
            <person name="Maltempi de Souza E."/>
            <person name="de Souza Moreira F.M."/>
        </authorList>
    </citation>
    <scope>NUCLEOTIDE SEQUENCE [LARGE SCALE GENOMIC DNA]</scope>
    <source>
        <strain evidence="3 4">UFLA 03-164</strain>
    </source>
</reference>
<evidence type="ECO:0000256" key="1">
    <source>
        <dbReference type="ARBA" id="ARBA00022807"/>
    </source>
</evidence>
<proteinExistence type="predicted"/>
<feature type="compositionally biased region" description="Polar residues" evidence="2">
    <location>
        <begin position="39"/>
        <end position="58"/>
    </location>
</feature>
<name>A0A6P1B6K6_9BRAD</name>
<dbReference type="GO" id="GO:0019784">
    <property type="term" value="F:deNEDDylase activity"/>
    <property type="evidence" value="ECO:0007669"/>
    <property type="project" value="InterPro"/>
</dbReference>
<dbReference type="Gene3D" id="3.40.395.10">
    <property type="entry name" value="Adenoviral Proteinase, Chain A"/>
    <property type="match status" value="1"/>
</dbReference>
<dbReference type="EMBL" id="VKHP01000001">
    <property type="protein sequence ID" value="NEU94288.1"/>
    <property type="molecule type" value="Genomic_DNA"/>
</dbReference>
<gene>
    <name evidence="3" type="ORF">FNJ47_00200</name>
</gene>
<organism evidence="3 4">
    <name type="scientific">Bradyrhizobium uaiense</name>
    <dbReference type="NCBI Taxonomy" id="2594946"/>
    <lineage>
        <taxon>Bacteria</taxon>
        <taxon>Pseudomonadati</taxon>
        <taxon>Pseudomonadota</taxon>
        <taxon>Alphaproteobacteria</taxon>
        <taxon>Hyphomicrobiales</taxon>
        <taxon>Nitrobacteraceae</taxon>
        <taxon>Bradyrhizobium</taxon>
    </lineage>
</organism>
<keyword evidence="4" id="KW-1185">Reference proteome</keyword>